<comment type="caution">
    <text evidence="1">The sequence shown here is derived from an EMBL/GenBank/DDBJ whole genome shotgun (WGS) entry which is preliminary data.</text>
</comment>
<reference evidence="1" key="1">
    <citation type="submission" date="2023-08" db="EMBL/GenBank/DDBJ databases">
        <title>Reference Genome Resource for the Citrus Pathogen Phytophthora citrophthora.</title>
        <authorList>
            <person name="Moller H."/>
            <person name="Coetzee B."/>
            <person name="Rose L.J."/>
            <person name="Van Niekerk J.M."/>
        </authorList>
    </citation>
    <scope>NUCLEOTIDE SEQUENCE</scope>
    <source>
        <strain evidence="1">STE-U-9442</strain>
    </source>
</reference>
<organism evidence="1 2">
    <name type="scientific">Phytophthora citrophthora</name>
    <dbReference type="NCBI Taxonomy" id="4793"/>
    <lineage>
        <taxon>Eukaryota</taxon>
        <taxon>Sar</taxon>
        <taxon>Stramenopiles</taxon>
        <taxon>Oomycota</taxon>
        <taxon>Peronosporomycetes</taxon>
        <taxon>Peronosporales</taxon>
        <taxon>Peronosporaceae</taxon>
        <taxon>Phytophthora</taxon>
    </lineage>
</organism>
<dbReference type="AlphaFoldDB" id="A0AAD9H0N3"/>
<dbReference type="EMBL" id="JASMQC010000001">
    <property type="protein sequence ID" value="KAK1948539.1"/>
    <property type="molecule type" value="Genomic_DNA"/>
</dbReference>
<evidence type="ECO:0000313" key="1">
    <source>
        <dbReference type="EMBL" id="KAK1948539.1"/>
    </source>
</evidence>
<evidence type="ECO:0000313" key="2">
    <source>
        <dbReference type="Proteomes" id="UP001259832"/>
    </source>
</evidence>
<name>A0AAD9H0N3_9STRA</name>
<keyword evidence="2" id="KW-1185">Reference proteome</keyword>
<sequence>MRLRSEFALLERALDDCGGGDGLGIAALPLGEVLGVPDAGVEQLLLVLRDLTRELGGIFVQRTHGVVEDVAIAFAREAQPQDLVNFLLFLWAHVRQ</sequence>
<dbReference type="Proteomes" id="UP001259832">
    <property type="component" value="Unassembled WGS sequence"/>
</dbReference>
<proteinExistence type="predicted"/>
<protein>
    <submittedName>
        <fullName evidence="1">Uncharacterized protein</fullName>
    </submittedName>
</protein>
<gene>
    <name evidence="1" type="ORF">P3T76_000828</name>
</gene>
<accession>A0AAD9H0N3</accession>